<evidence type="ECO:0008006" key="2">
    <source>
        <dbReference type="Google" id="ProtNLM"/>
    </source>
</evidence>
<organism evidence="1">
    <name type="scientific">human gut metagenome</name>
    <dbReference type="NCBI Taxonomy" id="408170"/>
    <lineage>
        <taxon>unclassified sequences</taxon>
        <taxon>metagenomes</taxon>
        <taxon>organismal metagenomes</taxon>
    </lineage>
</organism>
<comment type="caution">
    <text evidence="1">The sequence shown here is derived from an EMBL/GenBank/DDBJ whole genome shotgun (WGS) entry which is preliminary data.</text>
</comment>
<name>K1SUV0_9ZZZZ</name>
<feature type="non-terminal residue" evidence="1">
    <location>
        <position position="117"/>
    </location>
</feature>
<protein>
    <recommendedName>
        <fullName evidence="2">WG repeat-containing protein</fullName>
    </recommendedName>
</protein>
<reference evidence="1" key="1">
    <citation type="journal article" date="2013" name="Environ. Microbiol.">
        <title>Microbiota from the distal guts of lean and obese adolescents exhibit partial functional redundancy besides clear differences in community structure.</title>
        <authorList>
            <person name="Ferrer M."/>
            <person name="Ruiz A."/>
            <person name="Lanza F."/>
            <person name="Haange S.B."/>
            <person name="Oberbach A."/>
            <person name="Till H."/>
            <person name="Bargiela R."/>
            <person name="Campoy C."/>
            <person name="Segura M.T."/>
            <person name="Richter M."/>
            <person name="von Bergen M."/>
            <person name="Seifert J."/>
            <person name="Suarez A."/>
        </authorList>
    </citation>
    <scope>NUCLEOTIDE SEQUENCE</scope>
</reference>
<dbReference type="EMBL" id="AJWZ01006631">
    <property type="protein sequence ID" value="EKC59234.1"/>
    <property type="molecule type" value="Genomic_DNA"/>
</dbReference>
<dbReference type="AlphaFoldDB" id="K1SUV0"/>
<sequence length="117" mass="13259">MYLVSKTSSASKTQYGIINKNERVIVYIEYEQIGINKNDFPTNEIENPYILFGKCIPVKRSNKWGLLDLNGNTIASLEFDGFGCLSNSSKNNQANSLVVIPEYEAIVVYKDKMYGLY</sequence>
<dbReference type="Pfam" id="PF14903">
    <property type="entry name" value="WG_beta_rep"/>
    <property type="match status" value="2"/>
</dbReference>
<gene>
    <name evidence="1" type="ORF">OBE_09601</name>
</gene>
<dbReference type="InterPro" id="IPR032774">
    <property type="entry name" value="WG_beta_rep"/>
</dbReference>
<proteinExistence type="predicted"/>
<accession>K1SUV0</accession>
<evidence type="ECO:0000313" key="1">
    <source>
        <dbReference type="EMBL" id="EKC59234.1"/>
    </source>
</evidence>